<evidence type="ECO:0000256" key="5">
    <source>
        <dbReference type="SAM" id="Phobius"/>
    </source>
</evidence>
<feature type="transmembrane region" description="Helical" evidence="5">
    <location>
        <begin position="47"/>
        <end position="69"/>
    </location>
</feature>
<feature type="transmembrane region" description="Helical" evidence="5">
    <location>
        <begin position="169"/>
        <end position="188"/>
    </location>
</feature>
<keyword evidence="2 5" id="KW-0812">Transmembrane</keyword>
<gene>
    <name evidence="7" type="primary">ychM</name>
    <name evidence="7" type="ORF">GCM10012275_48840</name>
</gene>
<keyword evidence="4 5" id="KW-0472">Membrane</keyword>
<comment type="subcellular location">
    <subcellularLocation>
        <location evidence="1">Membrane</location>
        <topology evidence="1">Multi-pass membrane protein</topology>
    </subcellularLocation>
</comment>
<comment type="caution">
    <text evidence="7">The sequence shown here is derived from an EMBL/GenBank/DDBJ whole genome shotgun (WGS) entry which is preliminary data.</text>
</comment>
<keyword evidence="3 5" id="KW-1133">Transmembrane helix</keyword>
<feature type="transmembrane region" description="Helical" evidence="5">
    <location>
        <begin position="378"/>
        <end position="405"/>
    </location>
</feature>
<feature type="transmembrane region" description="Helical" evidence="5">
    <location>
        <begin position="328"/>
        <end position="358"/>
    </location>
</feature>
<dbReference type="GO" id="GO:0016020">
    <property type="term" value="C:membrane"/>
    <property type="evidence" value="ECO:0007669"/>
    <property type="project" value="UniProtKB-SubCell"/>
</dbReference>
<keyword evidence="8" id="KW-1185">Reference proteome</keyword>
<accession>A0A8J3CJL9</accession>
<reference evidence="7" key="2">
    <citation type="submission" date="2020-09" db="EMBL/GenBank/DDBJ databases">
        <authorList>
            <person name="Sun Q."/>
            <person name="Zhou Y."/>
        </authorList>
    </citation>
    <scope>NUCLEOTIDE SEQUENCE</scope>
    <source>
        <strain evidence="7">CGMCC 4.5737</strain>
    </source>
</reference>
<feature type="transmembrane region" description="Helical" evidence="5">
    <location>
        <begin position="200"/>
        <end position="226"/>
    </location>
</feature>
<dbReference type="InterPro" id="IPR001902">
    <property type="entry name" value="SLC26A/SulP_fam"/>
</dbReference>
<feature type="transmembrane region" description="Helical" evidence="5">
    <location>
        <begin position="89"/>
        <end position="109"/>
    </location>
</feature>
<protein>
    <submittedName>
        <fullName evidence="7">Sulfate transporter</fullName>
    </submittedName>
</protein>
<dbReference type="Pfam" id="PF00916">
    <property type="entry name" value="Sulfate_transp"/>
    <property type="match status" value="1"/>
</dbReference>
<proteinExistence type="predicted"/>
<dbReference type="AlphaFoldDB" id="A0A8J3CJL9"/>
<evidence type="ECO:0000313" key="7">
    <source>
        <dbReference type="EMBL" id="GGM72488.1"/>
    </source>
</evidence>
<feature type="domain" description="SLC26A/SulP transporter" evidence="6">
    <location>
        <begin position="18"/>
        <end position="382"/>
    </location>
</feature>
<dbReference type="InterPro" id="IPR011547">
    <property type="entry name" value="SLC26A/SulP_dom"/>
</dbReference>
<organism evidence="7 8">
    <name type="scientific">Longimycelium tulufanense</name>
    <dbReference type="NCBI Taxonomy" id="907463"/>
    <lineage>
        <taxon>Bacteria</taxon>
        <taxon>Bacillati</taxon>
        <taxon>Actinomycetota</taxon>
        <taxon>Actinomycetes</taxon>
        <taxon>Pseudonocardiales</taxon>
        <taxon>Pseudonocardiaceae</taxon>
        <taxon>Longimycelium</taxon>
    </lineage>
</organism>
<evidence type="ECO:0000256" key="3">
    <source>
        <dbReference type="ARBA" id="ARBA00022989"/>
    </source>
</evidence>
<feature type="transmembrane region" description="Helical" evidence="5">
    <location>
        <begin position="20"/>
        <end position="40"/>
    </location>
</feature>
<dbReference type="GO" id="GO:0055085">
    <property type="term" value="P:transmembrane transport"/>
    <property type="evidence" value="ECO:0007669"/>
    <property type="project" value="InterPro"/>
</dbReference>
<evidence type="ECO:0000313" key="8">
    <source>
        <dbReference type="Proteomes" id="UP000637578"/>
    </source>
</evidence>
<dbReference type="EMBL" id="BMMK01000028">
    <property type="protein sequence ID" value="GGM72488.1"/>
    <property type="molecule type" value="Genomic_DNA"/>
</dbReference>
<feature type="transmembrane region" description="Helical" evidence="5">
    <location>
        <begin position="121"/>
        <end position="140"/>
    </location>
</feature>
<evidence type="ECO:0000256" key="4">
    <source>
        <dbReference type="ARBA" id="ARBA00023136"/>
    </source>
</evidence>
<feature type="transmembrane region" description="Helical" evidence="5">
    <location>
        <begin position="246"/>
        <end position="269"/>
    </location>
</feature>
<dbReference type="Proteomes" id="UP000637578">
    <property type="component" value="Unassembled WGS sequence"/>
</dbReference>
<sequence>MSDLPTRFTTWLRRDAAADFGASLVVFLVAVPLCVGVAVASGAPAELGIVTGIVGGLGVGLLPGSTMQVSGPSPAPAVLVAEAVSRHGLAALGVIVLGAGLLQVLMGLLRLGRWFQAISPSVVRGMLAGIGLVLLLGQLYPFFGAAQPKNIVGKLAGLPGLVTGALDRWSVAASALIGVLTLLVLVAWQRMPAKLRQVPGALAAVVVTATVVAVAGLPVATVQVGGLGAVISPPDMGQWSLFTDPAVLGTIITFALVASAESMFSAAAVDRLHTGPATRYNTELAAQGAGNVVSGALGALPVTAVIVRSAANVQAGARTKASRVLHGVWLLLFAVFLPELLALVPLPTLAALLAHAGWKLLNLRELVPLLRTQRVEGAIVLLTAGSIAAIDLLTGVIIGLLAAIAKTAWDVSRLSVKWHHVGDRVCVRLGGIATFLRLPRLLAALHAVPDARRVELDLSELRHLDDACRQAVESWAEQRRRSNTEVDLSLPERVSVSG</sequence>
<dbReference type="PANTHER" id="PTHR11814">
    <property type="entry name" value="SULFATE TRANSPORTER"/>
    <property type="match status" value="1"/>
</dbReference>
<name>A0A8J3CJL9_9PSEU</name>
<evidence type="ECO:0000256" key="2">
    <source>
        <dbReference type="ARBA" id="ARBA00022692"/>
    </source>
</evidence>
<reference evidence="7" key="1">
    <citation type="journal article" date="2014" name="Int. J. Syst. Evol. Microbiol.">
        <title>Complete genome sequence of Corynebacterium casei LMG S-19264T (=DSM 44701T), isolated from a smear-ripened cheese.</title>
        <authorList>
            <consortium name="US DOE Joint Genome Institute (JGI-PGF)"/>
            <person name="Walter F."/>
            <person name="Albersmeier A."/>
            <person name="Kalinowski J."/>
            <person name="Ruckert C."/>
        </authorList>
    </citation>
    <scope>NUCLEOTIDE SEQUENCE</scope>
    <source>
        <strain evidence="7">CGMCC 4.5737</strain>
    </source>
</reference>
<evidence type="ECO:0000256" key="1">
    <source>
        <dbReference type="ARBA" id="ARBA00004141"/>
    </source>
</evidence>
<evidence type="ECO:0000259" key="6">
    <source>
        <dbReference type="Pfam" id="PF00916"/>
    </source>
</evidence>